<feature type="domain" description="Resuscitation-promoting factor core lysozyme-like" evidence="4">
    <location>
        <begin position="41"/>
        <end position="116"/>
    </location>
</feature>
<dbReference type="InterPro" id="IPR010618">
    <property type="entry name" value="RPF"/>
</dbReference>
<evidence type="ECO:0000256" key="1">
    <source>
        <dbReference type="ARBA" id="ARBA00010830"/>
    </source>
</evidence>
<protein>
    <submittedName>
        <fullName evidence="5">Transglycosylase family protein</fullName>
    </submittedName>
</protein>
<gene>
    <name evidence="5" type="ORF">G3I71_28160</name>
</gene>
<feature type="compositionally biased region" description="Low complexity" evidence="3">
    <location>
        <begin position="157"/>
        <end position="172"/>
    </location>
</feature>
<dbReference type="GO" id="GO:0016787">
    <property type="term" value="F:hydrolase activity"/>
    <property type="evidence" value="ECO:0007669"/>
    <property type="project" value="UniProtKB-KW"/>
</dbReference>
<feature type="region of interest" description="Disordered" evidence="3">
    <location>
        <begin position="123"/>
        <end position="284"/>
    </location>
</feature>
<dbReference type="Pfam" id="PF06737">
    <property type="entry name" value="Transglycosylas"/>
    <property type="match status" value="1"/>
</dbReference>
<dbReference type="InterPro" id="IPR023346">
    <property type="entry name" value="Lysozyme-like_dom_sf"/>
</dbReference>
<dbReference type="EMBL" id="JAAGLU010000025">
    <property type="protein sequence ID" value="NEC89604.1"/>
    <property type="molecule type" value="Genomic_DNA"/>
</dbReference>
<reference evidence="5" key="1">
    <citation type="submission" date="2020-01" db="EMBL/GenBank/DDBJ databases">
        <title>Insect and environment-associated Actinomycetes.</title>
        <authorList>
            <person name="Currrie C."/>
            <person name="Chevrette M."/>
            <person name="Carlson C."/>
            <person name="Stubbendieck R."/>
            <person name="Wendt-Pienkowski E."/>
        </authorList>
    </citation>
    <scope>NUCLEOTIDE SEQUENCE</scope>
    <source>
        <strain evidence="5">SID12501</strain>
    </source>
</reference>
<evidence type="ECO:0000313" key="5">
    <source>
        <dbReference type="EMBL" id="NEC89604.1"/>
    </source>
</evidence>
<feature type="compositionally biased region" description="Low complexity" evidence="3">
    <location>
        <begin position="180"/>
        <end position="205"/>
    </location>
</feature>
<dbReference type="SUPFAM" id="SSF53955">
    <property type="entry name" value="Lysozyme-like"/>
    <property type="match status" value="1"/>
</dbReference>
<organism evidence="5">
    <name type="scientific">Streptomyces sp. SID12501</name>
    <dbReference type="NCBI Taxonomy" id="2706042"/>
    <lineage>
        <taxon>Bacteria</taxon>
        <taxon>Bacillati</taxon>
        <taxon>Actinomycetota</taxon>
        <taxon>Actinomycetes</taxon>
        <taxon>Kitasatosporales</taxon>
        <taxon>Streptomycetaceae</taxon>
        <taxon>Streptomyces</taxon>
    </lineage>
</organism>
<sequence length="332" mass="31638">MLSGNGRHRRPRQAPALLVAAGVTGSAIAIPLLAASGASAASGTTWDKVAECESGGSWSADGGNGLYGGLQLTQADWAKYGGLAYAVSADQASRSQQIAVGEKILADQGVGAWEDCALLSGLGKDTGSADVDTGVVEGDTGATEGDVSGLGLGLGLTPGSDSSPSASSSPSVSPTPSPSPSTGSSAPTGASDSSPPPASSVGATTDPVGSAGSVTSPAASSLSPGVGGSEGSDSSPIGASGSGEQGNYGQIAENKDKVSGAETAAGTGRHRGEAEGSYTGSIGDALWGVTDSLDLVGGESGTPAGTASFLDADSGLILPGQTLAVGSEPGQN</sequence>
<feature type="compositionally biased region" description="Polar residues" evidence="3">
    <location>
        <begin position="212"/>
        <end position="223"/>
    </location>
</feature>
<evidence type="ECO:0000256" key="2">
    <source>
        <dbReference type="ARBA" id="ARBA00022801"/>
    </source>
</evidence>
<keyword evidence="2" id="KW-0378">Hydrolase</keyword>
<dbReference type="AlphaFoldDB" id="A0A6B3BZB5"/>
<evidence type="ECO:0000259" key="4">
    <source>
        <dbReference type="Pfam" id="PF06737"/>
    </source>
</evidence>
<comment type="caution">
    <text evidence="5">The sequence shown here is derived from an EMBL/GenBank/DDBJ whole genome shotgun (WGS) entry which is preliminary data.</text>
</comment>
<name>A0A6B3BZB5_9ACTN</name>
<dbReference type="Gene3D" id="1.10.530.10">
    <property type="match status" value="1"/>
</dbReference>
<comment type="similarity">
    <text evidence="1">Belongs to the transglycosylase family. Rpf subfamily.</text>
</comment>
<proteinExistence type="inferred from homology"/>
<accession>A0A6B3BZB5</accession>
<dbReference type="CDD" id="cd13925">
    <property type="entry name" value="RPF"/>
    <property type="match status" value="1"/>
</dbReference>
<evidence type="ECO:0000256" key="3">
    <source>
        <dbReference type="SAM" id="MobiDB-lite"/>
    </source>
</evidence>